<dbReference type="EMBL" id="JH159151">
    <property type="protein sequence ID" value="EGZ27596.1"/>
    <property type="molecule type" value="Genomic_DNA"/>
</dbReference>
<dbReference type="Proteomes" id="UP000002640">
    <property type="component" value="Unassembled WGS sequence"/>
</dbReference>
<sequence>VEFAVVDACQGRNVDICLVSTVRHNADGSIGFMTSSRRVLIMLSRAKHYLIV</sequence>
<feature type="domain" description="DNA2/NAM7 helicase-like C-terminal" evidence="1">
    <location>
        <begin position="1"/>
        <end position="52"/>
    </location>
</feature>
<name>G4YF13_PHYSP</name>
<feature type="non-terminal residue" evidence="2">
    <location>
        <position position="52"/>
    </location>
</feature>
<dbReference type="InterPro" id="IPR027417">
    <property type="entry name" value="P-loop_NTPase"/>
</dbReference>
<dbReference type="InParanoid" id="G4YF13"/>
<dbReference type="GeneID" id="20652438"/>
<dbReference type="KEGG" id="psoj:PHYSODRAFT_434631"/>
<evidence type="ECO:0000313" key="2">
    <source>
        <dbReference type="EMBL" id="EGZ27596.1"/>
    </source>
</evidence>
<accession>G4YF13</accession>
<dbReference type="Gene3D" id="3.40.50.300">
    <property type="entry name" value="P-loop containing nucleotide triphosphate hydrolases"/>
    <property type="match status" value="1"/>
</dbReference>
<feature type="non-terminal residue" evidence="2">
    <location>
        <position position="1"/>
    </location>
</feature>
<organism evidence="2 3">
    <name type="scientific">Phytophthora sojae (strain P6497)</name>
    <name type="common">Soybean stem and root rot agent</name>
    <name type="synonym">Phytophthora megasperma f. sp. glycines</name>
    <dbReference type="NCBI Taxonomy" id="1094619"/>
    <lineage>
        <taxon>Eukaryota</taxon>
        <taxon>Sar</taxon>
        <taxon>Stramenopiles</taxon>
        <taxon>Oomycota</taxon>
        <taxon>Peronosporomycetes</taxon>
        <taxon>Peronosporales</taxon>
        <taxon>Peronosporaceae</taxon>
        <taxon>Phytophthora</taxon>
    </lineage>
</organism>
<dbReference type="SMR" id="G4YF13"/>
<evidence type="ECO:0000313" key="3">
    <source>
        <dbReference type="Proteomes" id="UP000002640"/>
    </source>
</evidence>
<keyword evidence="3" id="KW-1185">Reference proteome</keyword>
<dbReference type="AlphaFoldDB" id="G4YF13"/>
<gene>
    <name evidence="2" type="ORF">PHYSODRAFT_434631</name>
</gene>
<protein>
    <recommendedName>
        <fullName evidence="1">DNA2/NAM7 helicase-like C-terminal domain-containing protein</fullName>
    </recommendedName>
</protein>
<proteinExistence type="predicted"/>
<dbReference type="Pfam" id="PF13087">
    <property type="entry name" value="AAA_12"/>
    <property type="match status" value="1"/>
</dbReference>
<dbReference type="RefSeq" id="XP_009514871.1">
    <property type="nucleotide sequence ID" value="XM_009516576.1"/>
</dbReference>
<reference evidence="2 3" key="1">
    <citation type="journal article" date="2006" name="Science">
        <title>Phytophthora genome sequences uncover evolutionary origins and mechanisms of pathogenesis.</title>
        <authorList>
            <person name="Tyler B.M."/>
            <person name="Tripathy S."/>
            <person name="Zhang X."/>
            <person name="Dehal P."/>
            <person name="Jiang R.H."/>
            <person name="Aerts A."/>
            <person name="Arredondo F.D."/>
            <person name="Baxter L."/>
            <person name="Bensasson D."/>
            <person name="Beynon J.L."/>
            <person name="Chapman J."/>
            <person name="Damasceno C.M."/>
            <person name="Dorrance A.E."/>
            <person name="Dou D."/>
            <person name="Dickerman A.W."/>
            <person name="Dubchak I.L."/>
            <person name="Garbelotto M."/>
            <person name="Gijzen M."/>
            <person name="Gordon S.G."/>
            <person name="Govers F."/>
            <person name="Grunwald N.J."/>
            <person name="Huang W."/>
            <person name="Ivors K.L."/>
            <person name="Jones R.W."/>
            <person name="Kamoun S."/>
            <person name="Krampis K."/>
            <person name="Lamour K.H."/>
            <person name="Lee M.K."/>
            <person name="McDonald W.H."/>
            <person name="Medina M."/>
            <person name="Meijer H.J."/>
            <person name="Nordberg E.K."/>
            <person name="Maclean D.J."/>
            <person name="Ospina-Giraldo M.D."/>
            <person name="Morris P.F."/>
            <person name="Phuntumart V."/>
            <person name="Putnam N.H."/>
            <person name="Rash S."/>
            <person name="Rose J.K."/>
            <person name="Sakihama Y."/>
            <person name="Salamov A.A."/>
            <person name="Savidor A."/>
            <person name="Scheuring C.F."/>
            <person name="Smith B.M."/>
            <person name="Sobral B.W."/>
            <person name="Terry A."/>
            <person name="Torto-Alalibo T.A."/>
            <person name="Win J."/>
            <person name="Xu Z."/>
            <person name="Zhang H."/>
            <person name="Grigoriev I.V."/>
            <person name="Rokhsar D.S."/>
            <person name="Boore J.L."/>
        </authorList>
    </citation>
    <scope>NUCLEOTIDE SEQUENCE [LARGE SCALE GENOMIC DNA]</scope>
    <source>
        <strain evidence="2 3">P6497</strain>
    </source>
</reference>
<dbReference type="InterPro" id="IPR041679">
    <property type="entry name" value="DNA2/NAM7-like_C"/>
</dbReference>
<evidence type="ECO:0000259" key="1">
    <source>
        <dbReference type="Pfam" id="PF13087"/>
    </source>
</evidence>